<evidence type="ECO:0000313" key="7">
    <source>
        <dbReference type="Proteomes" id="UP000242525"/>
    </source>
</evidence>
<dbReference type="SMART" id="SM00360">
    <property type="entry name" value="RRM"/>
    <property type="match status" value="1"/>
</dbReference>
<feature type="compositionally biased region" description="Acidic residues" evidence="3">
    <location>
        <begin position="168"/>
        <end position="179"/>
    </location>
</feature>
<accession>A0A0J9X4D3</accession>
<dbReference type="InterPro" id="IPR012677">
    <property type="entry name" value="Nucleotide-bd_a/b_plait_sf"/>
</dbReference>
<comment type="caution">
    <text evidence="6">The sequence shown here is derived from an EMBL/GenBank/DDBJ whole genome shotgun (WGS) entry which is preliminary data.</text>
</comment>
<keyword evidence="7" id="KW-1185">Reference proteome</keyword>
<evidence type="ECO:0000256" key="1">
    <source>
        <dbReference type="ARBA" id="ARBA00022884"/>
    </source>
</evidence>
<evidence type="ECO:0000256" key="4">
    <source>
        <dbReference type="SAM" id="Phobius"/>
    </source>
</evidence>
<dbReference type="PROSITE" id="PS50102">
    <property type="entry name" value="RRM"/>
    <property type="match status" value="1"/>
</dbReference>
<dbReference type="GO" id="GO:0097157">
    <property type="term" value="F:pre-mRNA intronic binding"/>
    <property type="evidence" value="ECO:0007669"/>
    <property type="project" value="TreeGrafter"/>
</dbReference>
<protein>
    <submittedName>
        <fullName evidence="6">Similar to Saccharomyces cerevisiae YIR009W MSL1 U2B component of U2 snRNP</fullName>
    </submittedName>
</protein>
<feature type="transmembrane region" description="Helical" evidence="4">
    <location>
        <begin position="43"/>
        <end position="61"/>
    </location>
</feature>
<keyword evidence="4" id="KW-0812">Transmembrane</keyword>
<dbReference type="PANTHER" id="PTHR16105:SF0">
    <property type="entry name" value="RNA-BINDING REGION-CONTAINING PROTEIN 3"/>
    <property type="match status" value="1"/>
</dbReference>
<dbReference type="AlphaFoldDB" id="A0A0J9X4D3"/>
<dbReference type="InterPro" id="IPR000504">
    <property type="entry name" value="RRM_dom"/>
</dbReference>
<proteinExistence type="predicted"/>
<keyword evidence="4" id="KW-1133">Transmembrane helix</keyword>
<organism evidence="6 7">
    <name type="scientific">Geotrichum candidum</name>
    <name type="common">Oospora lactis</name>
    <name type="synonym">Dipodascus geotrichum</name>
    <dbReference type="NCBI Taxonomy" id="1173061"/>
    <lineage>
        <taxon>Eukaryota</taxon>
        <taxon>Fungi</taxon>
        <taxon>Dikarya</taxon>
        <taxon>Ascomycota</taxon>
        <taxon>Saccharomycotina</taxon>
        <taxon>Dipodascomycetes</taxon>
        <taxon>Dipodascales</taxon>
        <taxon>Dipodascaceae</taxon>
        <taxon>Geotrichum</taxon>
    </lineage>
</organism>
<evidence type="ECO:0000259" key="5">
    <source>
        <dbReference type="PROSITE" id="PS50102"/>
    </source>
</evidence>
<dbReference type="EMBL" id="CCBN010000002">
    <property type="protein sequence ID" value="CDO51994.1"/>
    <property type="molecule type" value="Genomic_DNA"/>
</dbReference>
<dbReference type="OrthoDB" id="277802at2759"/>
<evidence type="ECO:0000313" key="6">
    <source>
        <dbReference type="EMBL" id="CDO51994.1"/>
    </source>
</evidence>
<dbReference type="CDD" id="cd12246">
    <property type="entry name" value="RRM1_U1A_like"/>
    <property type="match status" value="1"/>
</dbReference>
<dbReference type="GO" id="GO:0030626">
    <property type="term" value="F:U12 snRNA binding"/>
    <property type="evidence" value="ECO:0007669"/>
    <property type="project" value="TreeGrafter"/>
</dbReference>
<dbReference type="SUPFAM" id="SSF54928">
    <property type="entry name" value="RNA-binding domain, RBD"/>
    <property type="match status" value="1"/>
</dbReference>
<dbReference type="InterPro" id="IPR045164">
    <property type="entry name" value="RBM41/RNPC3"/>
</dbReference>
<dbReference type="Gene3D" id="3.30.70.330">
    <property type="match status" value="1"/>
</dbReference>
<gene>
    <name evidence="6" type="ORF">BN980_GECA02s04234g</name>
</gene>
<dbReference type="Proteomes" id="UP000242525">
    <property type="component" value="Unassembled WGS sequence"/>
</dbReference>
<keyword evidence="4" id="KW-0472">Membrane</keyword>
<reference evidence="6" key="1">
    <citation type="submission" date="2014-03" db="EMBL/GenBank/DDBJ databases">
        <authorList>
            <person name="Casaregola S."/>
        </authorList>
    </citation>
    <scope>NUCLEOTIDE SEQUENCE [LARGE SCALE GENOMIC DNA]</scope>
    <source>
        <strain evidence="6">CLIB 918</strain>
    </source>
</reference>
<dbReference type="GO" id="GO:0000398">
    <property type="term" value="P:mRNA splicing, via spliceosome"/>
    <property type="evidence" value="ECO:0007669"/>
    <property type="project" value="TreeGrafter"/>
</dbReference>
<dbReference type="Pfam" id="PF00076">
    <property type="entry name" value="RRM_1"/>
    <property type="match status" value="1"/>
</dbReference>
<dbReference type="PANTHER" id="PTHR16105">
    <property type="entry name" value="RNA-BINDING REGION-CONTAINING PROTEIN 3"/>
    <property type="match status" value="1"/>
</dbReference>
<evidence type="ECO:0000256" key="2">
    <source>
        <dbReference type="PROSITE-ProRule" id="PRU00176"/>
    </source>
</evidence>
<dbReference type="FunFam" id="3.30.70.330:FF:000039">
    <property type="entry name" value="U1 small nuclear ribonucleoprotein A"/>
    <property type="match status" value="1"/>
</dbReference>
<name>A0A0J9X4D3_GEOCN</name>
<feature type="region of interest" description="Disordered" evidence="3">
    <location>
        <begin position="146"/>
        <end position="179"/>
    </location>
</feature>
<dbReference type="STRING" id="1173061.A0A0J9X4D3"/>
<keyword evidence="1 2" id="KW-0694">RNA-binding</keyword>
<dbReference type="InterPro" id="IPR035979">
    <property type="entry name" value="RBD_domain_sf"/>
</dbReference>
<feature type="domain" description="RRM" evidence="5">
    <location>
        <begin position="25"/>
        <end position="104"/>
    </location>
</feature>
<sequence length="179" mass="19412">MTEDSVPPTKRIRPADAATSTPPNETLYLNNLNDKIKKPDLKIALYMLFSTYGQVISIIALKTPKMRGQAHVVFNSTAEATAALKALQGFEFFDKPIHIAYAKSKSDAIAKRDGTFKLRLPSSSTTSSLPPASVNAAIAAFDADDSAVPTTKRKREEEGAVAYANDSSNDEDDNDEDDN</sequence>
<feature type="region of interest" description="Disordered" evidence="3">
    <location>
        <begin position="1"/>
        <end position="23"/>
    </location>
</feature>
<evidence type="ECO:0000256" key="3">
    <source>
        <dbReference type="SAM" id="MobiDB-lite"/>
    </source>
</evidence>